<dbReference type="EMBL" id="JACYTQ010000011">
    <property type="protein sequence ID" value="MBD8491142.1"/>
    <property type="molecule type" value="Genomic_DNA"/>
</dbReference>
<evidence type="ECO:0000313" key="5">
    <source>
        <dbReference type="Proteomes" id="UP000647133"/>
    </source>
</evidence>
<evidence type="ECO:0000256" key="2">
    <source>
        <dbReference type="SAM" id="Phobius"/>
    </source>
</evidence>
<dbReference type="RefSeq" id="WP_192012023.1">
    <property type="nucleotide sequence ID" value="NZ_JACYTQ010000011.1"/>
</dbReference>
<dbReference type="Pfam" id="PF02397">
    <property type="entry name" value="Bac_transf"/>
    <property type="match status" value="1"/>
</dbReference>
<dbReference type="GO" id="GO:0016740">
    <property type="term" value="F:transferase activity"/>
    <property type="evidence" value="ECO:0007669"/>
    <property type="project" value="UniProtKB-KW"/>
</dbReference>
<keyword evidence="2" id="KW-1133">Transmembrane helix</keyword>
<keyword evidence="5" id="KW-1185">Reference proteome</keyword>
<dbReference type="PANTHER" id="PTHR30576:SF8">
    <property type="entry name" value="UNDECAPRENYL-PHOSPHATE GALACTOSE PHOSPHOTRANSFERASE"/>
    <property type="match status" value="1"/>
</dbReference>
<dbReference type="Proteomes" id="UP000647133">
    <property type="component" value="Unassembled WGS sequence"/>
</dbReference>
<keyword evidence="2" id="KW-0472">Membrane</keyword>
<evidence type="ECO:0000256" key="1">
    <source>
        <dbReference type="ARBA" id="ARBA00006464"/>
    </source>
</evidence>
<dbReference type="PANTHER" id="PTHR30576">
    <property type="entry name" value="COLANIC BIOSYNTHESIS UDP-GLUCOSE LIPID CARRIER TRANSFERASE"/>
    <property type="match status" value="1"/>
</dbReference>
<evidence type="ECO:0000313" key="4">
    <source>
        <dbReference type="EMBL" id="MBD8491142.1"/>
    </source>
</evidence>
<keyword evidence="2" id="KW-0812">Transmembrane</keyword>
<protein>
    <submittedName>
        <fullName evidence="4">Sugar transferase</fullName>
    </submittedName>
</protein>
<reference evidence="4 5" key="1">
    <citation type="submission" date="2020-09" db="EMBL/GenBank/DDBJ databases">
        <title>Echinicola sp. CAU 1574 isolated from sand of Sido Beach.</title>
        <authorList>
            <person name="Kim W."/>
        </authorList>
    </citation>
    <scope>NUCLEOTIDE SEQUENCE [LARGE SCALE GENOMIC DNA]</scope>
    <source>
        <strain evidence="4 5">CAU 1574</strain>
    </source>
</reference>
<dbReference type="InterPro" id="IPR003362">
    <property type="entry name" value="Bact_transf"/>
</dbReference>
<organism evidence="4 5">
    <name type="scientific">Echinicola arenosa</name>
    <dbReference type="NCBI Taxonomy" id="2774144"/>
    <lineage>
        <taxon>Bacteria</taxon>
        <taxon>Pseudomonadati</taxon>
        <taxon>Bacteroidota</taxon>
        <taxon>Cytophagia</taxon>
        <taxon>Cytophagales</taxon>
        <taxon>Cyclobacteriaceae</taxon>
        <taxon>Echinicola</taxon>
    </lineage>
</organism>
<name>A0ABR9AQU1_9BACT</name>
<evidence type="ECO:0000259" key="3">
    <source>
        <dbReference type="Pfam" id="PF02397"/>
    </source>
</evidence>
<gene>
    <name evidence="4" type="ORF">IFO69_20485</name>
</gene>
<accession>A0ABR9AQU1</accession>
<comment type="caution">
    <text evidence="4">The sequence shown here is derived from an EMBL/GenBank/DDBJ whole genome shotgun (WGS) entry which is preliminary data.</text>
</comment>
<feature type="domain" description="Bacterial sugar transferase" evidence="3">
    <location>
        <begin position="7"/>
        <end position="181"/>
    </location>
</feature>
<keyword evidence="4" id="KW-0808">Transferase</keyword>
<feature type="transmembrane region" description="Helical" evidence="2">
    <location>
        <begin position="12"/>
        <end position="37"/>
    </location>
</feature>
<proteinExistence type="inferred from homology"/>
<sequence length="200" mass="23344">MYNLIIKPVFDRFFGVFGLVLFSPLIALLIIVLFIELRENPFFLQKRVGKNNRVFNIIKFKTMRPIKDRYGKLLSDKDRLTPIGRFLRKTSIDELPQFFNLIMGNMSLIGPRPLLVNYLPLYDEDQAKRHLVRPGITGLAQVNGRNSISWEEKFSYDIEYVNSKSLSLDAKILIKSFFQIFKSQEIYTQGEEVKPFLGNE</sequence>
<comment type="similarity">
    <text evidence="1">Belongs to the bacterial sugar transferase family.</text>
</comment>